<dbReference type="Pfam" id="PF18141">
    <property type="entry name" value="UPF1_1B_dom"/>
    <property type="match status" value="1"/>
</dbReference>
<dbReference type="CDD" id="cd18808">
    <property type="entry name" value="SF1_C_Upf1"/>
    <property type="match status" value="1"/>
</dbReference>
<comment type="similarity">
    <text evidence="2">Belongs to the DNA2/NAM7 helicase family.</text>
</comment>
<evidence type="ECO:0000256" key="1">
    <source>
        <dbReference type="ARBA" id="ARBA00004496"/>
    </source>
</evidence>
<feature type="compositionally biased region" description="Polar residues" evidence="14">
    <location>
        <begin position="1048"/>
        <end position="1059"/>
    </location>
</feature>
<comment type="subcellular location">
    <subcellularLocation>
        <location evidence="1">Cytoplasm</location>
    </subcellularLocation>
</comment>
<dbReference type="InterPro" id="IPR041679">
    <property type="entry name" value="DNA2/NAM7-like_C"/>
</dbReference>
<dbReference type="InterPro" id="IPR045055">
    <property type="entry name" value="DNA2/NAM7-like"/>
</dbReference>
<evidence type="ECO:0000256" key="14">
    <source>
        <dbReference type="SAM" id="MobiDB-lite"/>
    </source>
</evidence>
<evidence type="ECO:0000256" key="8">
    <source>
        <dbReference type="ARBA" id="ARBA00022801"/>
    </source>
</evidence>
<dbReference type="OrthoDB" id="6513042at2759"/>
<dbReference type="Pfam" id="PF13087">
    <property type="entry name" value="AAA_12"/>
    <property type="match status" value="1"/>
</dbReference>
<dbReference type="Pfam" id="PF04851">
    <property type="entry name" value="ResIII"/>
    <property type="match status" value="1"/>
</dbReference>
<organism evidence="16 17">
    <name type="scientific">Hyalella azteca</name>
    <name type="common">Amphipod</name>
    <dbReference type="NCBI Taxonomy" id="294128"/>
    <lineage>
        <taxon>Eukaryota</taxon>
        <taxon>Metazoa</taxon>
        <taxon>Ecdysozoa</taxon>
        <taxon>Arthropoda</taxon>
        <taxon>Crustacea</taxon>
        <taxon>Multicrustacea</taxon>
        <taxon>Malacostraca</taxon>
        <taxon>Eumalacostraca</taxon>
        <taxon>Peracarida</taxon>
        <taxon>Amphipoda</taxon>
        <taxon>Senticaudata</taxon>
        <taxon>Talitrida</taxon>
        <taxon>Talitroidea</taxon>
        <taxon>Hyalellidae</taxon>
        <taxon>Hyalella</taxon>
    </lineage>
</organism>
<feature type="region of interest" description="C3H" evidence="13">
    <location>
        <begin position="102"/>
        <end position="134"/>
    </location>
</feature>
<evidence type="ECO:0000256" key="3">
    <source>
        <dbReference type="ARBA" id="ARBA00012551"/>
    </source>
</evidence>
<dbReference type="InterPro" id="IPR041677">
    <property type="entry name" value="DNA2/NAM7_AAA_11"/>
</dbReference>
<dbReference type="GO" id="GO:0008270">
    <property type="term" value="F:zinc ion binding"/>
    <property type="evidence" value="ECO:0007669"/>
    <property type="project" value="UniProtKB-UniRule"/>
</dbReference>
<evidence type="ECO:0000256" key="13">
    <source>
        <dbReference type="PROSITE-ProRule" id="PRU01341"/>
    </source>
</evidence>
<dbReference type="GO" id="GO:0000184">
    <property type="term" value="P:nuclear-transcribed mRNA catabolic process, nonsense-mediated decay"/>
    <property type="evidence" value="ECO:0007669"/>
    <property type="project" value="InterPro"/>
</dbReference>
<evidence type="ECO:0000256" key="5">
    <source>
        <dbReference type="ARBA" id="ARBA00022723"/>
    </source>
</evidence>
<dbReference type="InterPro" id="IPR018999">
    <property type="entry name" value="UPF1_CH/ZBD"/>
</dbReference>
<dbReference type="GO" id="GO:0016787">
    <property type="term" value="F:hydrolase activity"/>
    <property type="evidence" value="ECO:0007669"/>
    <property type="project" value="UniProtKB-KW"/>
</dbReference>
<keyword evidence="9" id="KW-0347">Helicase</keyword>
<dbReference type="CTD" id="5976"/>
<dbReference type="Gene3D" id="3.40.50.300">
    <property type="entry name" value="P-loop containing nucleotide triphosphate hydrolases"/>
    <property type="match status" value="2"/>
</dbReference>
<dbReference type="FunFam" id="3.40.50.300:FF:000097">
    <property type="entry name" value="Regulator of nonsense transcripts 1"/>
    <property type="match status" value="1"/>
</dbReference>
<dbReference type="Gene3D" id="2.40.30.230">
    <property type="match status" value="1"/>
</dbReference>
<dbReference type="Pfam" id="PF09416">
    <property type="entry name" value="UPF1_Zn_bind"/>
    <property type="match status" value="1"/>
</dbReference>
<comment type="catalytic activity">
    <reaction evidence="12">
        <text>ATP + H2O = ADP + phosphate + H(+)</text>
        <dbReference type="Rhea" id="RHEA:13065"/>
        <dbReference type="ChEBI" id="CHEBI:15377"/>
        <dbReference type="ChEBI" id="CHEBI:15378"/>
        <dbReference type="ChEBI" id="CHEBI:30616"/>
        <dbReference type="ChEBI" id="CHEBI:43474"/>
        <dbReference type="ChEBI" id="CHEBI:456216"/>
        <dbReference type="EC" id="3.6.4.12"/>
    </reaction>
    <physiologicalReaction direction="left-to-right" evidence="12">
        <dbReference type="Rhea" id="RHEA:13066"/>
    </physiologicalReaction>
</comment>
<dbReference type="AlphaFoldDB" id="A0A979FRD8"/>
<evidence type="ECO:0000256" key="2">
    <source>
        <dbReference type="ARBA" id="ARBA00007913"/>
    </source>
</evidence>
<accession>A0A979FRD8</accession>
<name>A0A979FRD8_HYAAZ</name>
<keyword evidence="7 13" id="KW-0863">Zinc-finger</keyword>
<dbReference type="RefSeq" id="XP_047739693.1">
    <property type="nucleotide sequence ID" value="XM_047883737.1"/>
</dbReference>
<sequence length="1136" mass="126358">MDPYGPSSQSLTFFEPDEPDLNIIGAETQDSEFDFHLGASQTQNLTDIYGNSQSQSQHGGDDLLALAKVTEELKQLQFEEEEEDEEVPLDESKSQDLPEWACQYCNLHDPKSVVHCNVCKKWFCNGMGTSTGSHIITHLVRAKHKEISVHKDGLVADTVLECYCCGVKNIFVLGFIPAQAESVVVLMCRQPCAGRNNLKDMNWDPEQWRPLVSNRSLLDWIVRVPTTEEQLRARQISPQQMAMIEDLWKENPKATFEDLTKPGVDEEIQNVCLKYESGYQYASIFTPLLNLEADFDKKLKESQTTDKIDVRWDVGLNKKICAYFSVPKNDNDIRLMHGDELRIRYLGDPQHPWTGVGQVIKIPDSISDEVGLELKSGHNAPTGCRDKFVIDFVWKSTSFDRMKQALRKFSLDNTAVSAYIYHRLLGHLETEEVLLKHCKMPKTLSAPNLPTLNNSQQFALKHALQRPLSLIQGPPGTGKTVTSASLVYQLAKQSTGQVLVCAPSNTAVDQLTEKIHKTGLKVVRLCAKSREAIDSPVAFLSLHNQIRNMPDSAEFKKLQLLKDETKELSYNDEERYRTLKKQAEKTLLEAADVICCTCVGAGDNRVSRMKFHTILIDESMQATEPECMVPVVLGAKQLILVGDHCQLGPVVMCKKAAKAGLSQSLFERLVVLNIKPFRLTVQYRMHPLLAQFPSNFFYEGSLHNGVVAADRTMKGLNFPWPVPDHPMFFYVMSGQEEIAGSGTSYLNRTEASIAEKIVTKFIQGGIEPDQIGVVTPYEGQRAYLCQYMKQQGTLNEKLYQRVEVASVDAFQGREKDFIIMSCVRSNDHQGIGFLADPRRLNVALTRAKYGLIIIGNPKLLSKQPLWNNLLYHFKDKHLLVEGALSNLQESLMMFSKPKRMVNLANPGSHFMSRVTYDAREVIVPGSAFEKSSRLMRNAAGPAVNGTMNGNMAMTQQRQHGAPPPPQHFYTGAHMNAYNKGNLIHDPVDYIPNEASQANLSGFPMPVNMFMNMNHMPLPRMYQQQQQMGNSGRTNGRLGESGRAGGGSKSQSSYAGGLSQEQLTAASQGLSQGFTQGLSQGGMLGLGSGLSQGIGSQDYAGAMDGFGPVGMMLSQDDPGARGQSQRYNSSSSSHQPY</sequence>
<feature type="region of interest" description="C4" evidence="13">
    <location>
        <begin position="162"/>
        <end position="192"/>
    </location>
</feature>
<dbReference type="SUPFAM" id="SSF52540">
    <property type="entry name" value="P-loop containing nucleoside triphosphate hydrolases"/>
    <property type="match status" value="1"/>
</dbReference>
<dbReference type="GO" id="GO:0003724">
    <property type="term" value="F:RNA helicase activity"/>
    <property type="evidence" value="ECO:0007669"/>
    <property type="project" value="InterPro"/>
</dbReference>
<evidence type="ECO:0000256" key="12">
    <source>
        <dbReference type="ARBA" id="ARBA00048432"/>
    </source>
</evidence>
<dbReference type="Proteomes" id="UP000694843">
    <property type="component" value="Unplaced"/>
</dbReference>
<dbReference type="GO" id="GO:0005737">
    <property type="term" value="C:cytoplasm"/>
    <property type="evidence" value="ECO:0007669"/>
    <property type="project" value="UniProtKB-SubCell"/>
</dbReference>
<dbReference type="InterPro" id="IPR027417">
    <property type="entry name" value="P-loop_NTPase"/>
</dbReference>
<proteinExistence type="inferred from homology"/>
<dbReference type="GO" id="GO:0003678">
    <property type="term" value="F:DNA helicase activity"/>
    <property type="evidence" value="ECO:0007669"/>
    <property type="project" value="UniProtKB-EC"/>
</dbReference>
<evidence type="ECO:0000313" key="16">
    <source>
        <dbReference type="Proteomes" id="UP000694843"/>
    </source>
</evidence>
<dbReference type="Pfam" id="PF13086">
    <property type="entry name" value="AAA_11"/>
    <property type="match status" value="1"/>
</dbReference>
<dbReference type="GeneID" id="108679865"/>
<keyword evidence="10 13" id="KW-0862">Zinc</keyword>
<reference evidence="17" key="1">
    <citation type="submission" date="2025-08" db="UniProtKB">
        <authorList>
            <consortium name="RefSeq"/>
        </authorList>
    </citation>
    <scope>IDENTIFICATION</scope>
    <source>
        <tissue evidence="17">Whole organism</tissue>
    </source>
</reference>
<feature type="region of interest" description="Disordered" evidence="14">
    <location>
        <begin position="1022"/>
        <end position="1059"/>
    </location>
</feature>
<evidence type="ECO:0000256" key="4">
    <source>
        <dbReference type="ARBA" id="ARBA00022490"/>
    </source>
</evidence>
<dbReference type="InterPro" id="IPR006935">
    <property type="entry name" value="Helicase/UvrB_N"/>
</dbReference>
<dbReference type="EC" id="3.6.4.12" evidence="3"/>
<dbReference type="InterPro" id="IPR047187">
    <property type="entry name" value="SF1_C_Upf1"/>
</dbReference>
<dbReference type="PROSITE" id="PS51997">
    <property type="entry name" value="UPF1_CH_RICH"/>
    <property type="match status" value="1"/>
</dbReference>
<evidence type="ECO:0000256" key="7">
    <source>
        <dbReference type="ARBA" id="ARBA00022771"/>
    </source>
</evidence>
<evidence type="ECO:0000313" key="17">
    <source>
        <dbReference type="RefSeq" id="XP_047739693.1"/>
    </source>
</evidence>
<dbReference type="InterPro" id="IPR040812">
    <property type="entry name" value="UPF1_1B_dom"/>
</dbReference>
<keyword evidence="11" id="KW-0067">ATP-binding</keyword>
<dbReference type="PANTHER" id="PTHR10887:SF364">
    <property type="entry name" value="REGULATOR OF NONSENSE TRANSCRIPTS 1"/>
    <property type="match status" value="1"/>
</dbReference>
<dbReference type="GO" id="GO:0005524">
    <property type="term" value="F:ATP binding"/>
    <property type="evidence" value="ECO:0007669"/>
    <property type="project" value="UniProtKB-KW"/>
</dbReference>
<dbReference type="CDD" id="cd18039">
    <property type="entry name" value="DEXXQc_UPF1"/>
    <property type="match status" value="1"/>
</dbReference>
<keyword evidence="4" id="KW-0963">Cytoplasm</keyword>
<dbReference type="GO" id="GO:0003677">
    <property type="term" value="F:DNA binding"/>
    <property type="evidence" value="ECO:0007669"/>
    <property type="project" value="InterPro"/>
</dbReference>
<dbReference type="CDD" id="cd21407">
    <property type="entry name" value="1B_UPF1-like"/>
    <property type="match status" value="1"/>
</dbReference>
<dbReference type="PANTHER" id="PTHR10887">
    <property type="entry name" value="DNA2/NAM7 HELICASE FAMILY"/>
    <property type="match status" value="1"/>
</dbReference>
<feature type="domain" description="Upf1" evidence="15">
    <location>
        <begin position="94"/>
        <end position="251"/>
    </location>
</feature>
<protein>
    <recommendedName>
        <fullName evidence="3">DNA helicase</fullName>
        <ecNumber evidence="3">3.6.4.12</ecNumber>
    </recommendedName>
</protein>
<dbReference type="InterPro" id="IPR014001">
    <property type="entry name" value="Helicase_ATP-bd"/>
</dbReference>
<feature type="compositionally biased region" description="Polar residues" evidence="14">
    <location>
        <begin position="1022"/>
        <end position="1033"/>
    </location>
</feature>
<evidence type="ECO:0000259" key="15">
    <source>
        <dbReference type="PROSITE" id="PS51997"/>
    </source>
</evidence>
<evidence type="ECO:0000256" key="6">
    <source>
        <dbReference type="ARBA" id="ARBA00022741"/>
    </source>
</evidence>
<keyword evidence="5 13" id="KW-0479">Metal-binding</keyword>
<feature type="region of interest" description="Disordered" evidence="14">
    <location>
        <begin position="1109"/>
        <end position="1136"/>
    </location>
</feature>
<dbReference type="CDD" id="cd21400">
    <property type="entry name" value="ZBD_UPF1-like"/>
    <property type="match status" value="1"/>
</dbReference>
<dbReference type="SMART" id="SM00487">
    <property type="entry name" value="DEXDc"/>
    <property type="match status" value="1"/>
</dbReference>
<dbReference type="GO" id="GO:0003723">
    <property type="term" value="F:RNA binding"/>
    <property type="evidence" value="ECO:0007669"/>
    <property type="project" value="InterPro"/>
</dbReference>
<evidence type="ECO:0000256" key="11">
    <source>
        <dbReference type="ARBA" id="ARBA00022840"/>
    </source>
</evidence>
<keyword evidence="6" id="KW-0547">Nucleotide-binding</keyword>
<keyword evidence="16" id="KW-1185">Reference proteome</keyword>
<dbReference type="OMA" id="QYMQMNG"/>
<keyword evidence="8" id="KW-0378">Hydrolase</keyword>
<gene>
    <name evidence="17" type="primary">LOC108679865</name>
</gene>
<evidence type="ECO:0000256" key="9">
    <source>
        <dbReference type="ARBA" id="ARBA00022806"/>
    </source>
</evidence>
<dbReference type="Gene3D" id="6.10.140.1240">
    <property type="match status" value="1"/>
</dbReference>
<evidence type="ECO:0000256" key="10">
    <source>
        <dbReference type="ARBA" id="ARBA00022833"/>
    </source>
</evidence>
<feature type="region of interest" description="CC/SHH/C" evidence="13">
    <location>
        <begin position="116"/>
        <end position="144"/>
    </location>
</feature>